<accession>W2LW12</accession>
<gene>
    <name evidence="1" type="ORF">L917_01795</name>
</gene>
<sequence>MKEVGLLLRVPKNTASRLWKRAKNNTALYGVYEAPFMKRKSSNDKSLQNNILYQPKEDSFSLFTKDFHGSGVSQLEEDAVIDDYSVNHDDAVLRGRDGGTCEMKQNRTGARYG</sequence>
<protein>
    <submittedName>
        <fullName evidence="1">Uncharacterized protein</fullName>
    </submittedName>
</protein>
<dbReference type="AlphaFoldDB" id="W2LW12"/>
<name>W2LW12_PHYNI</name>
<dbReference type="Proteomes" id="UP000054423">
    <property type="component" value="Unassembled WGS sequence"/>
</dbReference>
<dbReference type="EMBL" id="KI677640">
    <property type="protein sequence ID" value="ETM01638.1"/>
    <property type="molecule type" value="Genomic_DNA"/>
</dbReference>
<organism evidence="1">
    <name type="scientific">Phytophthora nicotianae</name>
    <name type="common">Potato buckeye rot agent</name>
    <name type="synonym">Phytophthora parasitica</name>
    <dbReference type="NCBI Taxonomy" id="4792"/>
    <lineage>
        <taxon>Eukaryota</taxon>
        <taxon>Sar</taxon>
        <taxon>Stramenopiles</taxon>
        <taxon>Oomycota</taxon>
        <taxon>Peronosporomycetes</taxon>
        <taxon>Peronosporales</taxon>
        <taxon>Peronosporaceae</taxon>
        <taxon>Phytophthora</taxon>
    </lineage>
</organism>
<dbReference type="VEuPathDB" id="FungiDB:PPTG_24490"/>
<evidence type="ECO:0000313" key="1">
    <source>
        <dbReference type="EMBL" id="ETM01638.1"/>
    </source>
</evidence>
<proteinExistence type="predicted"/>
<reference evidence="1" key="1">
    <citation type="submission" date="2013-11" db="EMBL/GenBank/DDBJ databases">
        <title>The Genome Sequence of Phytophthora parasitica CHvinca01.</title>
        <authorList>
            <consortium name="The Broad Institute Genomics Platform"/>
            <person name="Russ C."/>
            <person name="Tyler B."/>
            <person name="Panabieres F."/>
            <person name="Shan W."/>
            <person name="Tripathy S."/>
            <person name="Grunwald N."/>
            <person name="Machado M."/>
            <person name="Johnson C.S."/>
            <person name="Arredondo F."/>
            <person name="Hong C."/>
            <person name="Coffey M."/>
            <person name="Young S.K."/>
            <person name="Zeng Q."/>
            <person name="Gargeya S."/>
            <person name="Fitzgerald M."/>
            <person name="Abouelleil A."/>
            <person name="Alvarado L."/>
            <person name="Chapman S.B."/>
            <person name="Gainer-Dewar J."/>
            <person name="Goldberg J."/>
            <person name="Griggs A."/>
            <person name="Gujja S."/>
            <person name="Hansen M."/>
            <person name="Howarth C."/>
            <person name="Imamovic A."/>
            <person name="Ireland A."/>
            <person name="Larimer J."/>
            <person name="McCowan C."/>
            <person name="Murphy C."/>
            <person name="Pearson M."/>
            <person name="Poon T.W."/>
            <person name="Priest M."/>
            <person name="Roberts A."/>
            <person name="Saif S."/>
            <person name="Shea T."/>
            <person name="Sykes S."/>
            <person name="Wortman J."/>
            <person name="Nusbaum C."/>
            <person name="Birren B."/>
        </authorList>
    </citation>
    <scope>NUCLEOTIDE SEQUENCE [LARGE SCALE GENOMIC DNA]</scope>
    <source>
        <strain evidence="1">CHvinca01</strain>
    </source>
</reference>